<evidence type="ECO:0000313" key="8">
    <source>
        <dbReference type="Proteomes" id="UP000228560"/>
    </source>
</evidence>
<protein>
    <recommendedName>
        <fullName evidence="10">DUF86 domain-containing protein</fullName>
    </recommendedName>
</protein>
<dbReference type="PANTHER" id="PTHR33397:SF3">
    <property type="entry name" value="MRNA NUCLEASE HEPT"/>
    <property type="match status" value="1"/>
</dbReference>
<dbReference type="Gene3D" id="1.20.120.580">
    <property type="entry name" value="bsu32300-like"/>
    <property type="match status" value="1"/>
</dbReference>
<dbReference type="EMBL" id="PFTV01000008">
    <property type="protein sequence ID" value="PJB58091.1"/>
    <property type="molecule type" value="Genomic_DNA"/>
</dbReference>
<accession>A0A2M8CGC7</accession>
<dbReference type="InterPro" id="IPR037038">
    <property type="entry name" value="HepT-like_sf"/>
</dbReference>
<keyword evidence="2" id="KW-0540">Nuclease</keyword>
<organism evidence="6 9">
    <name type="scientific">Candidatus Infernicultor aquiphilus</name>
    <dbReference type="NCBI Taxonomy" id="1805029"/>
    <lineage>
        <taxon>Bacteria</taxon>
        <taxon>Pseudomonadati</taxon>
        <taxon>Atribacterota</taxon>
        <taxon>Candidatus Phoenicimicrobiia</taxon>
        <taxon>Candidatus Pheonicimicrobiales</taxon>
        <taxon>Candidatus Phoenicimicrobiaceae</taxon>
        <taxon>Candidatus Infernicultor</taxon>
    </lineage>
</organism>
<evidence type="ECO:0000313" key="5">
    <source>
        <dbReference type="EMBL" id="PIX33638.1"/>
    </source>
</evidence>
<evidence type="ECO:0000313" key="7">
    <source>
        <dbReference type="EMBL" id="PJB58091.1"/>
    </source>
</evidence>
<reference evidence="8 9" key="1">
    <citation type="submission" date="2017-09" db="EMBL/GenBank/DDBJ databases">
        <title>Depth-based differentiation of microbial function through sediment-hosted aquifers and enrichment of novel symbionts in the deep terrestrial subsurface.</title>
        <authorList>
            <person name="Probst A.J."/>
            <person name="Ladd B."/>
            <person name="Jarett J.K."/>
            <person name="Geller-Mcgrath D.E."/>
            <person name="Sieber C.M."/>
            <person name="Emerson J.B."/>
            <person name="Anantharaman K."/>
            <person name="Thomas B.C."/>
            <person name="Malmstrom R."/>
            <person name="Stieglmeier M."/>
            <person name="Klingl A."/>
            <person name="Woyke T."/>
            <person name="Ryan C.M."/>
            <person name="Banfield J.F."/>
        </authorList>
    </citation>
    <scope>NUCLEOTIDE SEQUENCE [LARGE SCALE GENOMIC DNA]</scope>
    <source>
        <strain evidence="6">CG_4_10_14_3_um_filter_34_13</strain>
        <strain evidence="7">CG_4_9_14_3_um_filter_33_16</strain>
    </source>
</reference>
<dbReference type="RefSeq" id="WP_406606606.1">
    <property type="nucleotide sequence ID" value="NZ_PFKO01000006.1"/>
</dbReference>
<dbReference type="AlphaFoldDB" id="A0A2M7PUG4"/>
<keyword evidence="3" id="KW-0378">Hydrolase</keyword>
<evidence type="ECO:0000313" key="9">
    <source>
        <dbReference type="Proteomes" id="UP000230646"/>
    </source>
</evidence>
<name>A0A2M7PUG4_9BACT</name>
<sequence length="141" mass="16291">MAIDKILVKQRLVLISEYLIELEALSNLPKEEFVKKRTAASAESFLRRSLEAIFDVGRHILAKSGGTNLAQEYKSIAQGLEQKGIISIDLEGQLIKMAGYRNRMVHLYFQISDEELYEIISHYLEDIRRFQKEILAYLSKQ</sequence>
<evidence type="ECO:0000256" key="1">
    <source>
        <dbReference type="ARBA" id="ARBA00022649"/>
    </source>
</evidence>
<dbReference type="GO" id="GO:0004540">
    <property type="term" value="F:RNA nuclease activity"/>
    <property type="evidence" value="ECO:0007669"/>
    <property type="project" value="InterPro"/>
</dbReference>
<comment type="similarity">
    <text evidence="4">Belongs to the HepT RNase toxin family.</text>
</comment>
<dbReference type="InterPro" id="IPR008201">
    <property type="entry name" value="HepT-like"/>
</dbReference>
<dbReference type="InterPro" id="IPR052379">
    <property type="entry name" value="Type_VII_TA_RNase"/>
</dbReference>
<dbReference type="EMBL" id="PFIP01000140">
    <property type="protein sequence ID" value="PIX33638.1"/>
    <property type="molecule type" value="Genomic_DNA"/>
</dbReference>
<evidence type="ECO:0000313" key="6">
    <source>
        <dbReference type="EMBL" id="PIY33974.1"/>
    </source>
</evidence>
<evidence type="ECO:0000256" key="4">
    <source>
        <dbReference type="ARBA" id="ARBA00024207"/>
    </source>
</evidence>
<evidence type="ECO:0000256" key="3">
    <source>
        <dbReference type="ARBA" id="ARBA00022801"/>
    </source>
</evidence>
<dbReference type="Pfam" id="PF01934">
    <property type="entry name" value="HepT-like"/>
    <property type="match status" value="1"/>
</dbReference>
<dbReference type="EMBL" id="PFKO01000006">
    <property type="protein sequence ID" value="PIY33974.1"/>
    <property type="molecule type" value="Genomic_DNA"/>
</dbReference>
<accession>A0A2M7K665</accession>
<dbReference type="NCBIfam" id="NF047751">
    <property type="entry name" value="HepT_toxin"/>
    <property type="match status" value="1"/>
</dbReference>
<gene>
    <name evidence="7" type="ORF">CO097_00350</name>
    <name evidence="6" type="ORF">COZ07_00175</name>
    <name evidence="5" type="ORF">COZ58_06955</name>
</gene>
<reference evidence="5" key="2">
    <citation type="submission" date="2017-09" db="EMBL/GenBank/DDBJ databases">
        <title>Depth-based differentiation of microbial function through sediment-hosted aquifers and enrichment of novel symbionts in the deep terrestrial subsurface.</title>
        <authorList>
            <person name="Probst A.J."/>
            <person name="Ladd B."/>
            <person name="Jarett J.K."/>
            <person name="Geller-Mcgrath D.E."/>
            <person name="Sieber C.M.K."/>
            <person name="Emerson J.B."/>
            <person name="Anantharaman K."/>
            <person name="Thomas B.C."/>
            <person name="Malmstrom R."/>
            <person name="Stieglmeier M."/>
            <person name="Klingl A."/>
            <person name="Woyke T."/>
            <person name="Ryan C.M."/>
            <person name="Banfield J.F."/>
        </authorList>
    </citation>
    <scope>NUCLEOTIDE SEQUENCE</scope>
    <source>
        <strain evidence="5">CG_4_8_14_3_um_filter_34_18</strain>
    </source>
</reference>
<accession>A0A2M7PUG4</accession>
<proteinExistence type="inferred from homology"/>
<dbReference type="GO" id="GO:0110001">
    <property type="term" value="C:toxin-antitoxin complex"/>
    <property type="evidence" value="ECO:0007669"/>
    <property type="project" value="InterPro"/>
</dbReference>
<keyword evidence="1" id="KW-1277">Toxin-antitoxin system</keyword>
<comment type="caution">
    <text evidence="6">The sequence shown here is derived from an EMBL/GenBank/DDBJ whole genome shotgun (WGS) entry which is preliminary data.</text>
</comment>
<dbReference type="GO" id="GO:0016787">
    <property type="term" value="F:hydrolase activity"/>
    <property type="evidence" value="ECO:0007669"/>
    <property type="project" value="UniProtKB-KW"/>
</dbReference>
<evidence type="ECO:0008006" key="10">
    <source>
        <dbReference type="Google" id="ProtNLM"/>
    </source>
</evidence>
<evidence type="ECO:0000256" key="2">
    <source>
        <dbReference type="ARBA" id="ARBA00022722"/>
    </source>
</evidence>
<dbReference type="Proteomes" id="UP000228560">
    <property type="component" value="Unassembled WGS sequence"/>
</dbReference>
<dbReference type="Proteomes" id="UP000231493">
    <property type="component" value="Unassembled WGS sequence"/>
</dbReference>
<dbReference type="PANTHER" id="PTHR33397">
    <property type="entry name" value="UPF0331 PROTEIN YUTE"/>
    <property type="match status" value="1"/>
</dbReference>
<dbReference type="Proteomes" id="UP000230646">
    <property type="component" value="Unassembled WGS sequence"/>
</dbReference>